<keyword evidence="2" id="KW-1185">Reference proteome</keyword>
<protein>
    <recommendedName>
        <fullName evidence="3">AraC family transcriptional regulator</fullName>
    </recommendedName>
</protein>
<reference evidence="1 2" key="1">
    <citation type="submission" date="2018-09" db="EMBL/GenBank/DDBJ databases">
        <title>Phylogeny of the Shewanellaceae, and recommendation for two new genera, Pseudoshewanella and Parashewanella.</title>
        <authorList>
            <person name="Wang G."/>
        </authorList>
    </citation>
    <scope>NUCLEOTIDE SEQUENCE [LARGE SCALE GENOMIC DNA]</scope>
    <source>
        <strain evidence="1 2">C51</strain>
    </source>
</reference>
<dbReference type="RefSeq" id="WP_121840623.1">
    <property type="nucleotide sequence ID" value="NZ_ML014853.1"/>
</dbReference>
<evidence type="ECO:0008006" key="3">
    <source>
        <dbReference type="Google" id="ProtNLM"/>
    </source>
</evidence>
<sequence length="192" mass="21238">MRFLHSRVITSAVLFGIGLSILLQVTPANAITNKAITTPIAAKPNQSSPAIVPHKSLAYTTQAISGLTAHIELLKQPSLWTDFRKSKEINSQLSRKPSKAFVLYKNISSDFLEATATIGFDVKEMKKAIGKTPLPAASKLTLLLPKGKYTDAQLIQGWSKIDYHRPIESIVEVNYLNNNSEPETTQLFVQYK</sequence>
<evidence type="ECO:0000313" key="2">
    <source>
        <dbReference type="Proteomes" id="UP000281474"/>
    </source>
</evidence>
<dbReference type="OrthoDB" id="5870161at2"/>
<dbReference type="AlphaFoldDB" id="A0A3L8PVE9"/>
<evidence type="ECO:0000313" key="1">
    <source>
        <dbReference type="EMBL" id="RLV58042.1"/>
    </source>
</evidence>
<organism evidence="1 2">
    <name type="scientific">Parashewanella curva</name>
    <dbReference type="NCBI Taxonomy" id="2338552"/>
    <lineage>
        <taxon>Bacteria</taxon>
        <taxon>Pseudomonadati</taxon>
        <taxon>Pseudomonadota</taxon>
        <taxon>Gammaproteobacteria</taxon>
        <taxon>Alteromonadales</taxon>
        <taxon>Shewanellaceae</taxon>
        <taxon>Parashewanella</taxon>
    </lineage>
</organism>
<proteinExistence type="predicted"/>
<comment type="caution">
    <text evidence="1">The sequence shown here is derived from an EMBL/GenBank/DDBJ whole genome shotgun (WGS) entry which is preliminary data.</text>
</comment>
<dbReference type="EMBL" id="QZEI01000104">
    <property type="protein sequence ID" value="RLV58042.1"/>
    <property type="molecule type" value="Genomic_DNA"/>
</dbReference>
<gene>
    <name evidence="1" type="ORF">D5018_19315</name>
</gene>
<dbReference type="Proteomes" id="UP000281474">
    <property type="component" value="Unassembled WGS sequence"/>
</dbReference>
<accession>A0A3L8PVE9</accession>
<name>A0A3L8PVE9_9GAMM</name>